<dbReference type="Proteomes" id="UP001189143">
    <property type="component" value="Unassembled WGS sequence"/>
</dbReference>
<accession>A0AAD1YCP0</accession>
<dbReference type="Pfam" id="PF20038">
    <property type="entry name" value="HTH_59"/>
    <property type="match status" value="1"/>
</dbReference>
<organism evidence="2 3">
    <name type="scientific">Clostridium neonatale</name>
    <dbReference type="NCBI Taxonomy" id="137838"/>
    <lineage>
        <taxon>Bacteria</taxon>
        <taxon>Bacillati</taxon>
        <taxon>Bacillota</taxon>
        <taxon>Clostridia</taxon>
        <taxon>Eubacteriales</taxon>
        <taxon>Clostridiaceae</taxon>
        <taxon>Clostridium</taxon>
    </lineage>
</organism>
<name>A0AAD1YCP0_9CLOT</name>
<evidence type="ECO:0000313" key="3">
    <source>
        <dbReference type="Proteomes" id="UP001189143"/>
    </source>
</evidence>
<dbReference type="RefSeq" id="WP_230139887.1">
    <property type="nucleotide sequence ID" value="NZ_CAKJVF010000023.1"/>
</dbReference>
<sequence length="66" mass="7784">MDKNNVLDQVLTFAEAEETYGLSSGTLRKYVSYKLKESRWKEGVDYRKSGKTWLITKEAMDRVYKK</sequence>
<dbReference type="InterPro" id="IPR045403">
    <property type="entry name" value="HTH_59_Firmicutes_type"/>
</dbReference>
<evidence type="ECO:0000313" key="2">
    <source>
        <dbReference type="EMBL" id="CAI3545402.1"/>
    </source>
</evidence>
<proteinExistence type="predicted"/>
<comment type="caution">
    <text evidence="2">The sequence shown here is derived from an EMBL/GenBank/DDBJ whole genome shotgun (WGS) entry which is preliminary data.</text>
</comment>
<protein>
    <recommendedName>
        <fullName evidence="1">Helix-turn-helix domain-containing protein</fullName>
    </recommendedName>
</protein>
<dbReference type="AlphaFoldDB" id="A0AAD1YCP0"/>
<dbReference type="EMBL" id="CAMTCP010000066">
    <property type="protein sequence ID" value="CAI3545402.1"/>
    <property type="molecule type" value="Genomic_DNA"/>
</dbReference>
<gene>
    <name evidence="2" type="ORF">CNEO2_150005</name>
</gene>
<feature type="domain" description="Helix-turn-helix" evidence="1">
    <location>
        <begin position="3"/>
        <end position="64"/>
    </location>
</feature>
<reference evidence="2" key="1">
    <citation type="submission" date="2022-10" db="EMBL/GenBank/DDBJ databases">
        <authorList>
            <person name="Aires J."/>
            <person name="Mesa V."/>
        </authorList>
    </citation>
    <scope>NUCLEOTIDE SEQUENCE</scope>
    <source>
        <strain evidence="2">Clostridium neonatale JD116</strain>
    </source>
</reference>
<evidence type="ECO:0000259" key="1">
    <source>
        <dbReference type="Pfam" id="PF20038"/>
    </source>
</evidence>